<keyword evidence="4" id="KW-0645">Protease</keyword>
<dbReference type="Gene3D" id="2.30.250.10">
    <property type="entry name" value="Aminopeptidase i, Domain 2"/>
    <property type="match status" value="1"/>
</dbReference>
<evidence type="ECO:0000313" key="9">
    <source>
        <dbReference type="EMBL" id="CAB4592581.1"/>
    </source>
</evidence>
<comment type="cofactor">
    <cofactor evidence="1">
        <name>Zn(2+)</name>
        <dbReference type="ChEBI" id="CHEBI:29105"/>
    </cofactor>
</comment>
<dbReference type="InterPro" id="IPR001948">
    <property type="entry name" value="Peptidase_M18"/>
</dbReference>
<evidence type="ECO:0000256" key="8">
    <source>
        <dbReference type="ARBA" id="ARBA00023049"/>
    </source>
</evidence>
<dbReference type="GO" id="GO:0008237">
    <property type="term" value="F:metallopeptidase activity"/>
    <property type="evidence" value="ECO:0007669"/>
    <property type="project" value="UniProtKB-KW"/>
</dbReference>
<dbReference type="PANTHER" id="PTHR28570">
    <property type="entry name" value="ASPARTYL AMINOPEPTIDASE"/>
    <property type="match status" value="1"/>
</dbReference>
<comment type="similarity">
    <text evidence="2">Belongs to the peptidase M18 family.</text>
</comment>
<dbReference type="GO" id="GO:0004177">
    <property type="term" value="F:aminopeptidase activity"/>
    <property type="evidence" value="ECO:0007669"/>
    <property type="project" value="UniProtKB-KW"/>
</dbReference>
<protein>
    <submittedName>
        <fullName evidence="9">Unannotated protein</fullName>
    </submittedName>
</protein>
<evidence type="ECO:0000256" key="3">
    <source>
        <dbReference type="ARBA" id="ARBA00022438"/>
    </source>
</evidence>
<dbReference type="InterPro" id="IPR023358">
    <property type="entry name" value="Peptidase_M18_dom2"/>
</dbReference>
<dbReference type="GO" id="GO:0006508">
    <property type="term" value="P:proteolysis"/>
    <property type="evidence" value="ECO:0007669"/>
    <property type="project" value="UniProtKB-KW"/>
</dbReference>
<evidence type="ECO:0000256" key="4">
    <source>
        <dbReference type="ARBA" id="ARBA00022670"/>
    </source>
</evidence>
<proteinExistence type="inferred from homology"/>
<evidence type="ECO:0000256" key="2">
    <source>
        <dbReference type="ARBA" id="ARBA00008290"/>
    </source>
</evidence>
<dbReference type="NCBIfam" id="NF002759">
    <property type="entry name" value="PRK02813.1"/>
    <property type="match status" value="1"/>
</dbReference>
<keyword evidence="7" id="KW-0862">Zinc</keyword>
<gene>
    <name evidence="9" type="ORF">UFOPK1808_00242</name>
</gene>
<sequence length="411" mass="44163">MLSNTLPSLMEWLDACPTPFHVVERAATLLQSSQFQQVDGLSGELPRNGFLCRDGSIVAWRLGAPDAPIRIVGAHTDSPNLRVLPQPNISQSGWSQLAVEVYGGVLLNSWLDRDLGIAGRVIGVSGESVLFNVTAPLARVPQLAIHLDREVNERGVQLDKHQHLTPIWGIGTNNFSEWLRQVTGLDHIAAFDAHLFDITPSAILGVDNSMLASGRLDNQLSCWAGIYALINSLHSECTQIVVLNDHEEVGSDSATGAGGPLLESIIDAISIQEGLSRGQHFDRMSRSWCLSADNAHAIHPNYTERHEPRHAPVPNAGVALKINGNQRYATSSRGAAHIRGVADSAGVPLQTFVSRNNMPCGSTIGPIAATKLGIEAIDVGVPQLSMHSAREMCGSADPAHLLTLMVAFLNQ</sequence>
<keyword evidence="3" id="KW-0031">Aminopeptidase</keyword>
<dbReference type="SUPFAM" id="SSF53187">
    <property type="entry name" value="Zn-dependent exopeptidases"/>
    <property type="match status" value="1"/>
</dbReference>
<keyword evidence="6" id="KW-0378">Hydrolase</keyword>
<dbReference type="EMBL" id="CAEZUL010000014">
    <property type="protein sequence ID" value="CAB4592581.1"/>
    <property type="molecule type" value="Genomic_DNA"/>
</dbReference>
<reference evidence="9" key="1">
    <citation type="submission" date="2020-05" db="EMBL/GenBank/DDBJ databases">
        <authorList>
            <person name="Chiriac C."/>
            <person name="Salcher M."/>
            <person name="Ghai R."/>
            <person name="Kavagutti S V."/>
        </authorList>
    </citation>
    <scope>NUCLEOTIDE SEQUENCE</scope>
</reference>
<dbReference type="Gene3D" id="3.40.630.10">
    <property type="entry name" value="Zn peptidases"/>
    <property type="match status" value="1"/>
</dbReference>
<organism evidence="9">
    <name type="scientific">freshwater metagenome</name>
    <dbReference type="NCBI Taxonomy" id="449393"/>
    <lineage>
        <taxon>unclassified sequences</taxon>
        <taxon>metagenomes</taxon>
        <taxon>ecological metagenomes</taxon>
    </lineage>
</organism>
<dbReference type="GO" id="GO:0005737">
    <property type="term" value="C:cytoplasm"/>
    <property type="evidence" value="ECO:0007669"/>
    <property type="project" value="UniProtKB-ARBA"/>
</dbReference>
<evidence type="ECO:0000256" key="1">
    <source>
        <dbReference type="ARBA" id="ARBA00001947"/>
    </source>
</evidence>
<dbReference type="PRINTS" id="PR00932">
    <property type="entry name" value="AMINO1PTASE"/>
</dbReference>
<dbReference type="GO" id="GO:0008270">
    <property type="term" value="F:zinc ion binding"/>
    <property type="evidence" value="ECO:0007669"/>
    <property type="project" value="InterPro"/>
</dbReference>
<dbReference type="AlphaFoldDB" id="A0A6J6FV20"/>
<keyword evidence="8" id="KW-0482">Metalloprotease</keyword>
<evidence type="ECO:0000256" key="7">
    <source>
        <dbReference type="ARBA" id="ARBA00022833"/>
    </source>
</evidence>
<dbReference type="SUPFAM" id="SSF101821">
    <property type="entry name" value="Aminopeptidase/glucanase lid domain"/>
    <property type="match status" value="1"/>
</dbReference>
<accession>A0A6J6FV20</accession>
<name>A0A6J6FV20_9ZZZZ</name>
<keyword evidence="5" id="KW-0479">Metal-binding</keyword>
<dbReference type="Pfam" id="PF02127">
    <property type="entry name" value="Peptidase_M18"/>
    <property type="match status" value="1"/>
</dbReference>
<evidence type="ECO:0000256" key="5">
    <source>
        <dbReference type="ARBA" id="ARBA00022723"/>
    </source>
</evidence>
<dbReference type="PANTHER" id="PTHR28570:SF3">
    <property type="entry name" value="ASPARTYL AMINOPEPTIDASE"/>
    <property type="match status" value="1"/>
</dbReference>
<evidence type="ECO:0000256" key="6">
    <source>
        <dbReference type="ARBA" id="ARBA00022801"/>
    </source>
</evidence>